<proteinExistence type="predicted"/>
<protein>
    <recommendedName>
        <fullName evidence="5">Lipoprotein</fullName>
    </recommendedName>
</protein>
<feature type="compositionally biased region" description="Pro residues" evidence="1">
    <location>
        <begin position="43"/>
        <end position="52"/>
    </location>
</feature>
<dbReference type="Proteomes" id="UP000016569">
    <property type="component" value="Unassembled WGS sequence"/>
</dbReference>
<name>A0A8E0KJL2_9CAUL</name>
<dbReference type="AlphaFoldDB" id="A0A8E0KJL2"/>
<dbReference type="EMBL" id="BATC01000015">
    <property type="protein sequence ID" value="GAD58946.1"/>
    <property type="molecule type" value="Genomic_DNA"/>
</dbReference>
<reference evidence="4" key="1">
    <citation type="journal article" date="2013" name="Genome Announc.">
        <title>Draft Genome Sequence of the Dimorphic Prosthecate Bacterium Brevundimonas abyssalis TAR-001T.</title>
        <authorList>
            <person name="Tsubouchi T."/>
            <person name="Nishi S."/>
            <person name="Usui K."/>
            <person name="Shimane Y."/>
            <person name="Takaki Y."/>
            <person name="Maruyama T."/>
            <person name="Hatada Y."/>
        </authorList>
    </citation>
    <scope>NUCLEOTIDE SEQUENCE [LARGE SCALE GENOMIC DNA]</scope>
    <source>
        <strain evidence="4">TAR-001</strain>
    </source>
</reference>
<evidence type="ECO:0000313" key="3">
    <source>
        <dbReference type="EMBL" id="GAD58946.1"/>
    </source>
</evidence>
<keyword evidence="4" id="KW-1185">Reference proteome</keyword>
<keyword evidence="2" id="KW-0732">Signal</keyword>
<comment type="caution">
    <text evidence="3">The sequence shown here is derived from an EMBL/GenBank/DDBJ whole genome shotgun (WGS) entry which is preliminary data.</text>
</comment>
<evidence type="ECO:0000313" key="4">
    <source>
        <dbReference type="Proteomes" id="UP000016569"/>
    </source>
</evidence>
<feature type="chain" id="PRO_5034557889" description="Lipoprotein" evidence="2">
    <location>
        <begin position="28"/>
        <end position="52"/>
    </location>
</feature>
<accession>A0A8E0KJL2</accession>
<gene>
    <name evidence="3" type="ORF">MBEBAB_1196</name>
</gene>
<feature type="signal peptide" evidence="2">
    <location>
        <begin position="1"/>
        <end position="27"/>
    </location>
</feature>
<feature type="region of interest" description="Disordered" evidence="1">
    <location>
        <begin position="30"/>
        <end position="52"/>
    </location>
</feature>
<organism evidence="3 4">
    <name type="scientific">Brevundimonas abyssalis TAR-001</name>
    <dbReference type="NCBI Taxonomy" id="1391729"/>
    <lineage>
        <taxon>Bacteria</taxon>
        <taxon>Pseudomonadati</taxon>
        <taxon>Pseudomonadota</taxon>
        <taxon>Alphaproteobacteria</taxon>
        <taxon>Caulobacterales</taxon>
        <taxon>Caulobacteraceae</taxon>
        <taxon>Brevundimonas</taxon>
    </lineage>
</organism>
<evidence type="ECO:0008006" key="5">
    <source>
        <dbReference type="Google" id="ProtNLM"/>
    </source>
</evidence>
<evidence type="ECO:0000256" key="2">
    <source>
        <dbReference type="SAM" id="SignalP"/>
    </source>
</evidence>
<sequence length="52" mass="5491">MRYIPMMKTLSVSVICLSALALNACTAARSAGDGVGTVRDASPMPPPPRWKT</sequence>
<evidence type="ECO:0000256" key="1">
    <source>
        <dbReference type="SAM" id="MobiDB-lite"/>
    </source>
</evidence>